<evidence type="ECO:0000313" key="1">
    <source>
        <dbReference type="EMBL" id="MBW0592311.1"/>
    </source>
</evidence>
<dbReference type="InterPro" id="IPR043128">
    <property type="entry name" value="Rev_trsase/Diguanyl_cyclase"/>
</dbReference>
<dbReference type="InterPro" id="IPR043502">
    <property type="entry name" value="DNA/RNA_pol_sf"/>
</dbReference>
<proteinExistence type="predicted"/>
<dbReference type="PANTHER" id="PTHR33064:SF37">
    <property type="entry name" value="RIBONUCLEASE H"/>
    <property type="match status" value="1"/>
</dbReference>
<comment type="caution">
    <text evidence="1">The sequence shown here is derived from an EMBL/GenBank/DDBJ whole genome shotgun (WGS) entry which is preliminary data.</text>
</comment>
<sequence>MVFSKSEEEHFTHLSTVPSRLRANSLFAKASKCLFHVSTVEYLGYVVSSGGLMMDQESFQQTPNWPPPRNLKALQSSLALQISTAISSRIIQRKSVHSPVSSRKIPVSPSMRELSASFTNSRGFHHHSNPFPFQSFSTHHCRDQCIQLCLGCCTESGF</sequence>
<organism evidence="1 2">
    <name type="scientific">Austropuccinia psidii MF-1</name>
    <dbReference type="NCBI Taxonomy" id="1389203"/>
    <lineage>
        <taxon>Eukaryota</taxon>
        <taxon>Fungi</taxon>
        <taxon>Dikarya</taxon>
        <taxon>Basidiomycota</taxon>
        <taxon>Pucciniomycotina</taxon>
        <taxon>Pucciniomycetes</taxon>
        <taxon>Pucciniales</taxon>
        <taxon>Sphaerophragmiaceae</taxon>
        <taxon>Austropuccinia</taxon>
    </lineage>
</organism>
<reference evidence="1" key="1">
    <citation type="submission" date="2021-03" db="EMBL/GenBank/DDBJ databases">
        <title>Draft genome sequence of rust myrtle Austropuccinia psidii MF-1, a brazilian biotype.</title>
        <authorList>
            <person name="Quecine M.C."/>
            <person name="Pachon D.M.R."/>
            <person name="Bonatelli M.L."/>
            <person name="Correr F.H."/>
            <person name="Franceschini L.M."/>
            <person name="Leite T.F."/>
            <person name="Margarido G.R.A."/>
            <person name="Almeida C.A."/>
            <person name="Ferrarezi J.A."/>
            <person name="Labate C.A."/>
        </authorList>
    </citation>
    <scope>NUCLEOTIDE SEQUENCE</scope>
    <source>
        <strain evidence="1">MF-1</strain>
    </source>
</reference>
<protein>
    <submittedName>
        <fullName evidence="1">Uncharacterized protein</fullName>
    </submittedName>
</protein>
<name>A0A9Q3QAU6_9BASI</name>
<dbReference type="OrthoDB" id="3341476at2759"/>
<keyword evidence="2" id="KW-1185">Reference proteome</keyword>
<dbReference type="SUPFAM" id="SSF56672">
    <property type="entry name" value="DNA/RNA polymerases"/>
    <property type="match status" value="1"/>
</dbReference>
<dbReference type="AlphaFoldDB" id="A0A9Q3QAU6"/>
<accession>A0A9Q3QAU6</accession>
<gene>
    <name evidence="1" type="ORF">O181_132026</name>
</gene>
<dbReference type="Proteomes" id="UP000765509">
    <property type="component" value="Unassembled WGS sequence"/>
</dbReference>
<dbReference type="InterPro" id="IPR051320">
    <property type="entry name" value="Viral_Replic_Matur_Polypro"/>
</dbReference>
<evidence type="ECO:0000313" key="2">
    <source>
        <dbReference type="Proteomes" id="UP000765509"/>
    </source>
</evidence>
<dbReference type="EMBL" id="AVOT02147628">
    <property type="protein sequence ID" value="MBW0592311.1"/>
    <property type="molecule type" value="Genomic_DNA"/>
</dbReference>
<dbReference type="Gene3D" id="3.30.70.270">
    <property type="match status" value="1"/>
</dbReference>
<dbReference type="PANTHER" id="PTHR33064">
    <property type="entry name" value="POL PROTEIN"/>
    <property type="match status" value="1"/>
</dbReference>